<evidence type="ECO:0000256" key="1">
    <source>
        <dbReference type="SAM" id="MobiDB-lite"/>
    </source>
</evidence>
<protein>
    <submittedName>
        <fullName evidence="2">Uncharacterized protein</fullName>
    </submittedName>
</protein>
<name>A0A9P9YTW3_9MUSC</name>
<dbReference type="AlphaFoldDB" id="A0A9P9YTW3"/>
<proteinExistence type="predicted"/>
<evidence type="ECO:0000313" key="3">
    <source>
        <dbReference type="Proteomes" id="UP001059596"/>
    </source>
</evidence>
<feature type="compositionally biased region" description="Basic and acidic residues" evidence="1">
    <location>
        <begin position="94"/>
        <end position="105"/>
    </location>
</feature>
<dbReference type="EMBL" id="JAMKOV010000002">
    <property type="protein sequence ID" value="KAI8043002.1"/>
    <property type="molecule type" value="Genomic_DNA"/>
</dbReference>
<evidence type="ECO:0000313" key="2">
    <source>
        <dbReference type="EMBL" id="KAI8043002.1"/>
    </source>
</evidence>
<feature type="region of interest" description="Disordered" evidence="1">
    <location>
        <begin position="83"/>
        <end position="105"/>
    </location>
</feature>
<keyword evidence="3" id="KW-1185">Reference proteome</keyword>
<comment type="caution">
    <text evidence="2">The sequence shown here is derived from an EMBL/GenBank/DDBJ whole genome shotgun (WGS) entry which is preliminary data.</text>
</comment>
<organism evidence="2 3">
    <name type="scientific">Drosophila gunungcola</name>
    <name type="common">fruit fly</name>
    <dbReference type="NCBI Taxonomy" id="103775"/>
    <lineage>
        <taxon>Eukaryota</taxon>
        <taxon>Metazoa</taxon>
        <taxon>Ecdysozoa</taxon>
        <taxon>Arthropoda</taxon>
        <taxon>Hexapoda</taxon>
        <taxon>Insecta</taxon>
        <taxon>Pterygota</taxon>
        <taxon>Neoptera</taxon>
        <taxon>Endopterygota</taxon>
        <taxon>Diptera</taxon>
        <taxon>Brachycera</taxon>
        <taxon>Muscomorpha</taxon>
        <taxon>Ephydroidea</taxon>
        <taxon>Drosophilidae</taxon>
        <taxon>Drosophila</taxon>
        <taxon>Sophophora</taxon>
    </lineage>
</organism>
<dbReference type="Proteomes" id="UP001059596">
    <property type="component" value="Unassembled WGS sequence"/>
</dbReference>
<reference evidence="2" key="1">
    <citation type="journal article" date="2023" name="Genome Biol. Evol.">
        <title>Long-read-based Genome Assembly of Drosophila gunungcola Reveals Fewer Chemosensory Genes in Flower-breeding Species.</title>
        <authorList>
            <person name="Negi A."/>
            <person name="Liao B.Y."/>
            <person name="Yeh S.D."/>
        </authorList>
    </citation>
    <scope>NUCLEOTIDE SEQUENCE</scope>
    <source>
        <strain evidence="2">Sukarami</strain>
    </source>
</reference>
<sequence>MEVHKWNLIDTLSLSGFSTLFEEEMKAASGWQLFNPVRVSQRSGRLQFSVYFSRNSLARGELNVCLCFCLSVGCPTKTEIVCPPGGTKTTTSGEHGEPMDTEKTE</sequence>
<gene>
    <name evidence="2" type="ORF">M5D96_004326</name>
</gene>
<accession>A0A9P9YTW3</accession>